<name>A0A067RGS8_ZOONE</name>
<feature type="compositionally biased region" description="Basic and acidic residues" evidence="1">
    <location>
        <begin position="1"/>
        <end position="13"/>
    </location>
</feature>
<organism evidence="2 3">
    <name type="scientific">Zootermopsis nevadensis</name>
    <name type="common">Dampwood termite</name>
    <dbReference type="NCBI Taxonomy" id="136037"/>
    <lineage>
        <taxon>Eukaryota</taxon>
        <taxon>Metazoa</taxon>
        <taxon>Ecdysozoa</taxon>
        <taxon>Arthropoda</taxon>
        <taxon>Hexapoda</taxon>
        <taxon>Insecta</taxon>
        <taxon>Pterygota</taxon>
        <taxon>Neoptera</taxon>
        <taxon>Polyneoptera</taxon>
        <taxon>Dictyoptera</taxon>
        <taxon>Blattodea</taxon>
        <taxon>Blattoidea</taxon>
        <taxon>Termitoidae</taxon>
        <taxon>Termopsidae</taxon>
        <taxon>Zootermopsis</taxon>
    </lineage>
</organism>
<feature type="compositionally biased region" description="Polar residues" evidence="1">
    <location>
        <begin position="15"/>
        <end position="36"/>
    </location>
</feature>
<accession>A0A067RGS8</accession>
<dbReference type="Proteomes" id="UP000027135">
    <property type="component" value="Unassembled WGS sequence"/>
</dbReference>
<dbReference type="AlphaFoldDB" id="A0A067RGS8"/>
<feature type="region of interest" description="Disordered" evidence="1">
    <location>
        <begin position="1"/>
        <end position="47"/>
    </location>
</feature>
<gene>
    <name evidence="2" type="ORF">L798_01824</name>
</gene>
<evidence type="ECO:0000313" key="2">
    <source>
        <dbReference type="EMBL" id="KDR22218.1"/>
    </source>
</evidence>
<reference evidence="2 3" key="1">
    <citation type="journal article" date="2014" name="Nat. Commun.">
        <title>Molecular traces of alternative social organization in a termite genome.</title>
        <authorList>
            <person name="Terrapon N."/>
            <person name="Li C."/>
            <person name="Robertson H.M."/>
            <person name="Ji L."/>
            <person name="Meng X."/>
            <person name="Booth W."/>
            <person name="Chen Z."/>
            <person name="Childers C.P."/>
            <person name="Glastad K.M."/>
            <person name="Gokhale K."/>
            <person name="Gowin J."/>
            <person name="Gronenberg W."/>
            <person name="Hermansen R.A."/>
            <person name="Hu H."/>
            <person name="Hunt B.G."/>
            <person name="Huylmans A.K."/>
            <person name="Khalil S.M."/>
            <person name="Mitchell R.D."/>
            <person name="Munoz-Torres M.C."/>
            <person name="Mustard J.A."/>
            <person name="Pan H."/>
            <person name="Reese J.T."/>
            <person name="Scharf M.E."/>
            <person name="Sun F."/>
            <person name="Vogel H."/>
            <person name="Xiao J."/>
            <person name="Yang W."/>
            <person name="Yang Z."/>
            <person name="Yang Z."/>
            <person name="Zhou J."/>
            <person name="Zhu J."/>
            <person name="Brent C.S."/>
            <person name="Elsik C.G."/>
            <person name="Goodisman M.A."/>
            <person name="Liberles D.A."/>
            <person name="Roe R.M."/>
            <person name="Vargo E.L."/>
            <person name="Vilcinskas A."/>
            <person name="Wang J."/>
            <person name="Bornberg-Bauer E."/>
            <person name="Korb J."/>
            <person name="Zhang G."/>
            <person name="Liebig J."/>
        </authorList>
    </citation>
    <scope>NUCLEOTIDE SEQUENCE [LARGE SCALE GENOMIC DNA]</scope>
    <source>
        <tissue evidence="2">Whole organism</tissue>
    </source>
</reference>
<keyword evidence="3" id="KW-1185">Reference proteome</keyword>
<protein>
    <submittedName>
        <fullName evidence="2">Uncharacterized protein</fullName>
    </submittedName>
</protein>
<sequence>MAREEETWRERTLEGQNSGKTVLSSISHKGGSFNSETKQDKQRRRNQSFYLEEEITETKASTLINCPGFESVDRIVTAIKERSQGKITLLAPRPICKILLKTHRPIFSYL</sequence>
<evidence type="ECO:0000256" key="1">
    <source>
        <dbReference type="SAM" id="MobiDB-lite"/>
    </source>
</evidence>
<evidence type="ECO:0000313" key="3">
    <source>
        <dbReference type="Proteomes" id="UP000027135"/>
    </source>
</evidence>
<dbReference type="EMBL" id="KK852514">
    <property type="protein sequence ID" value="KDR22218.1"/>
    <property type="molecule type" value="Genomic_DNA"/>
</dbReference>
<dbReference type="InParanoid" id="A0A067RGS8"/>
<proteinExistence type="predicted"/>